<protein>
    <submittedName>
        <fullName evidence="3">IS701 family transposase</fullName>
    </submittedName>
</protein>
<accession>A0A3S0WQE1</accession>
<feature type="region of interest" description="Disordered" evidence="1">
    <location>
        <begin position="240"/>
        <end position="259"/>
    </location>
</feature>
<evidence type="ECO:0000313" key="3">
    <source>
        <dbReference type="EMBL" id="RUQ61386.1"/>
    </source>
</evidence>
<keyword evidence="4" id="KW-1185">Reference proteome</keyword>
<gene>
    <name evidence="3" type="ORF">EJ913_29850</name>
</gene>
<dbReference type="Proteomes" id="UP000280346">
    <property type="component" value="Unassembled WGS sequence"/>
</dbReference>
<evidence type="ECO:0000259" key="2">
    <source>
        <dbReference type="Pfam" id="PF13546"/>
    </source>
</evidence>
<evidence type="ECO:0000313" key="4">
    <source>
        <dbReference type="Proteomes" id="UP000280346"/>
    </source>
</evidence>
<dbReference type="EMBL" id="RZIJ01000046">
    <property type="protein sequence ID" value="RUQ61386.1"/>
    <property type="molecule type" value="Genomic_DNA"/>
</dbReference>
<dbReference type="InterPro" id="IPR039365">
    <property type="entry name" value="IS701-like"/>
</dbReference>
<sequence length="360" mass="39454">MESHSRSSDWQSELNVWAQPFLERLAHPSQQHWAEVYLWGLLGPGDRKSVEAMASRVAPGATQQLHHFLSTSSWDPGPLETMLVEQAQRLVGGADTVLCVDDTALVKKGEHSVGVAPQYCGQLGKKANCQALVSLTLARREVPVCIGLRLYLPDIWVQDAGRRLQARIPLHMSGHPKWRLALDEIDRVRAAGAVFGCVTADAEYGKAADFRAGLAERGLTYAVGVGPTQKVYPADVRLEEAPDRATGRPTKHPAPSVDSRSIADTIAALPEAAFRRLSWRQGTKGPLQADFAAVRVRVGDGPLMSKNRHLPGSAAWLVCERRLSGERKYYLTSHAEATTLEHLAAAIKARWVGESRRTSR</sequence>
<proteinExistence type="predicted"/>
<reference evidence="3 4" key="1">
    <citation type="submission" date="2018-12" db="EMBL/GenBank/DDBJ databases">
        <authorList>
            <person name="Yang Y."/>
        </authorList>
    </citation>
    <scope>NUCLEOTIDE SEQUENCE [LARGE SCALE GENOMIC DNA]</scope>
    <source>
        <strain evidence="3 4">GSF71</strain>
    </source>
</reference>
<dbReference type="PANTHER" id="PTHR33627">
    <property type="entry name" value="TRANSPOSASE"/>
    <property type="match status" value="1"/>
</dbReference>
<dbReference type="InterPro" id="IPR038721">
    <property type="entry name" value="IS701-like_DDE_dom"/>
</dbReference>
<dbReference type="OrthoDB" id="583339at2"/>
<evidence type="ECO:0000256" key="1">
    <source>
        <dbReference type="SAM" id="MobiDB-lite"/>
    </source>
</evidence>
<dbReference type="NCBIfam" id="NF033540">
    <property type="entry name" value="transpos_IS701"/>
    <property type="match status" value="1"/>
</dbReference>
<name>A0A3S0WQE1_9PROT</name>
<dbReference type="InterPro" id="IPR012337">
    <property type="entry name" value="RNaseH-like_sf"/>
</dbReference>
<comment type="caution">
    <text evidence="3">The sequence shown here is derived from an EMBL/GenBank/DDBJ whole genome shotgun (WGS) entry which is preliminary data.</text>
</comment>
<dbReference type="Pfam" id="PF13546">
    <property type="entry name" value="DDE_5"/>
    <property type="match status" value="1"/>
</dbReference>
<organism evidence="3 4">
    <name type="scientific">Azospirillum doebereinerae</name>
    <dbReference type="NCBI Taxonomy" id="92933"/>
    <lineage>
        <taxon>Bacteria</taxon>
        <taxon>Pseudomonadati</taxon>
        <taxon>Pseudomonadota</taxon>
        <taxon>Alphaproteobacteria</taxon>
        <taxon>Rhodospirillales</taxon>
        <taxon>Azospirillaceae</taxon>
        <taxon>Azospirillum</taxon>
    </lineage>
</organism>
<dbReference type="SUPFAM" id="SSF53098">
    <property type="entry name" value="Ribonuclease H-like"/>
    <property type="match status" value="1"/>
</dbReference>
<dbReference type="AlphaFoldDB" id="A0A3S0WQE1"/>
<feature type="domain" description="Transposase IS701-like DDE" evidence="2">
    <location>
        <begin position="20"/>
        <end position="286"/>
    </location>
</feature>
<dbReference type="PANTHER" id="PTHR33627:SF1">
    <property type="entry name" value="TRANSPOSASE"/>
    <property type="match status" value="1"/>
</dbReference>